<comment type="caution">
    <text evidence="1">The sequence shown here is derived from an EMBL/GenBank/DDBJ whole genome shotgun (WGS) entry which is preliminary data.</text>
</comment>
<reference evidence="1 2" key="1">
    <citation type="journal article" date="2019" name="Sci. Rep.">
        <title>Orb-weaving spider Araneus ventricosus genome elucidates the spidroin gene catalogue.</title>
        <authorList>
            <person name="Kono N."/>
            <person name="Nakamura H."/>
            <person name="Ohtoshi R."/>
            <person name="Moran D.A.P."/>
            <person name="Shinohara A."/>
            <person name="Yoshida Y."/>
            <person name="Fujiwara M."/>
            <person name="Mori M."/>
            <person name="Tomita M."/>
            <person name="Arakawa K."/>
        </authorList>
    </citation>
    <scope>NUCLEOTIDE SEQUENCE [LARGE SCALE GENOMIC DNA]</scope>
</reference>
<gene>
    <name evidence="1" type="ORF">AVEN_18468_1</name>
</gene>
<keyword evidence="2" id="KW-1185">Reference proteome</keyword>
<evidence type="ECO:0000313" key="1">
    <source>
        <dbReference type="EMBL" id="GBO15917.1"/>
    </source>
</evidence>
<dbReference type="Proteomes" id="UP000499080">
    <property type="component" value="Unassembled WGS sequence"/>
</dbReference>
<protein>
    <recommendedName>
        <fullName evidence="3">Reverse transcriptase domain-containing protein</fullName>
    </recommendedName>
</protein>
<sequence>MNLHYPTVQLTISIAVCQAIHQGSAPTRRTVVIFHQSLLAYLRGTATVVPILKPGKDPTQPSSYRPISLLSSISKIAENIILITFNKHLIDNNILCNEQFRFMPKPLYLSPTTQSN</sequence>
<dbReference type="EMBL" id="BGPR01039868">
    <property type="protein sequence ID" value="GBO15917.1"/>
    <property type="molecule type" value="Genomic_DNA"/>
</dbReference>
<name>A0A4Y2UWN8_ARAVE</name>
<dbReference type="OrthoDB" id="6437545at2759"/>
<organism evidence="1 2">
    <name type="scientific">Araneus ventricosus</name>
    <name type="common">Orbweaver spider</name>
    <name type="synonym">Epeira ventricosa</name>
    <dbReference type="NCBI Taxonomy" id="182803"/>
    <lineage>
        <taxon>Eukaryota</taxon>
        <taxon>Metazoa</taxon>
        <taxon>Ecdysozoa</taxon>
        <taxon>Arthropoda</taxon>
        <taxon>Chelicerata</taxon>
        <taxon>Arachnida</taxon>
        <taxon>Araneae</taxon>
        <taxon>Araneomorphae</taxon>
        <taxon>Entelegynae</taxon>
        <taxon>Araneoidea</taxon>
        <taxon>Araneidae</taxon>
        <taxon>Araneus</taxon>
    </lineage>
</organism>
<dbReference type="AlphaFoldDB" id="A0A4Y2UWN8"/>
<accession>A0A4Y2UWN8</accession>
<evidence type="ECO:0008006" key="3">
    <source>
        <dbReference type="Google" id="ProtNLM"/>
    </source>
</evidence>
<proteinExistence type="predicted"/>
<evidence type="ECO:0000313" key="2">
    <source>
        <dbReference type="Proteomes" id="UP000499080"/>
    </source>
</evidence>